<dbReference type="GO" id="GO:0043200">
    <property type="term" value="P:response to amino acid"/>
    <property type="evidence" value="ECO:0007669"/>
    <property type="project" value="TreeGrafter"/>
</dbReference>
<dbReference type="SMART" id="SM00344">
    <property type="entry name" value="HTH_ASNC"/>
    <property type="match status" value="1"/>
</dbReference>
<dbReference type="OrthoDB" id="9800326at2"/>
<dbReference type="AlphaFoldDB" id="A0A1G6V419"/>
<dbReference type="Gene3D" id="3.30.70.920">
    <property type="match status" value="1"/>
</dbReference>
<gene>
    <name evidence="5" type="ORF">SAMN04487894_109182</name>
</gene>
<dbReference type="RefSeq" id="WP_090391315.1">
    <property type="nucleotide sequence ID" value="NZ_FMZO01000009.1"/>
</dbReference>
<proteinExistence type="predicted"/>
<dbReference type="Pfam" id="PF01037">
    <property type="entry name" value="AsnC_trans_reg"/>
    <property type="match status" value="1"/>
</dbReference>
<accession>A0A1G6V419</accession>
<evidence type="ECO:0000256" key="2">
    <source>
        <dbReference type="ARBA" id="ARBA00023125"/>
    </source>
</evidence>
<organism evidence="5 6">
    <name type="scientific">Niabella drilacis (strain DSM 25811 / CCM 8410 / CCUG 62505 / LMG 26954 / E90)</name>
    <dbReference type="NCBI Taxonomy" id="1285928"/>
    <lineage>
        <taxon>Bacteria</taxon>
        <taxon>Pseudomonadati</taxon>
        <taxon>Bacteroidota</taxon>
        <taxon>Chitinophagia</taxon>
        <taxon>Chitinophagales</taxon>
        <taxon>Chitinophagaceae</taxon>
        <taxon>Niabella</taxon>
    </lineage>
</organism>
<dbReference type="GO" id="GO:0005829">
    <property type="term" value="C:cytosol"/>
    <property type="evidence" value="ECO:0007669"/>
    <property type="project" value="TreeGrafter"/>
</dbReference>
<keyword evidence="1" id="KW-0805">Transcription regulation</keyword>
<dbReference type="EMBL" id="FMZO01000009">
    <property type="protein sequence ID" value="SDD48211.1"/>
    <property type="molecule type" value="Genomic_DNA"/>
</dbReference>
<keyword evidence="2" id="KW-0238">DNA-binding</keyword>
<dbReference type="PANTHER" id="PTHR30154:SF34">
    <property type="entry name" value="TRANSCRIPTIONAL REGULATOR AZLB"/>
    <property type="match status" value="1"/>
</dbReference>
<dbReference type="InterPro" id="IPR019887">
    <property type="entry name" value="Tscrpt_reg_AsnC/Lrp_C"/>
</dbReference>
<evidence type="ECO:0000313" key="6">
    <source>
        <dbReference type="Proteomes" id="UP000198757"/>
    </source>
</evidence>
<evidence type="ECO:0000256" key="1">
    <source>
        <dbReference type="ARBA" id="ARBA00023015"/>
    </source>
</evidence>
<name>A0A1G6V419_NIADE</name>
<evidence type="ECO:0000313" key="5">
    <source>
        <dbReference type="EMBL" id="SDD48211.1"/>
    </source>
</evidence>
<dbReference type="InterPro" id="IPR036390">
    <property type="entry name" value="WH_DNA-bd_sf"/>
</dbReference>
<dbReference type="SUPFAM" id="SSF46785">
    <property type="entry name" value="Winged helix' DNA-binding domain"/>
    <property type="match status" value="1"/>
</dbReference>
<reference evidence="6" key="1">
    <citation type="submission" date="2016-10" db="EMBL/GenBank/DDBJ databases">
        <authorList>
            <person name="Varghese N."/>
            <person name="Submissions S."/>
        </authorList>
    </citation>
    <scope>NUCLEOTIDE SEQUENCE [LARGE SCALE GENOMIC DNA]</scope>
    <source>
        <strain evidence="6">DSM 25811 / CCM 8410 / LMG 26954 / E90</strain>
    </source>
</reference>
<feature type="domain" description="HTH asnC-type" evidence="4">
    <location>
        <begin position="8"/>
        <end position="69"/>
    </location>
</feature>
<dbReference type="Gene3D" id="1.10.10.10">
    <property type="entry name" value="Winged helix-like DNA-binding domain superfamily/Winged helix DNA-binding domain"/>
    <property type="match status" value="1"/>
</dbReference>
<dbReference type="InterPro" id="IPR000485">
    <property type="entry name" value="AsnC-type_HTH_dom"/>
</dbReference>
<dbReference type="SUPFAM" id="SSF54909">
    <property type="entry name" value="Dimeric alpha+beta barrel"/>
    <property type="match status" value="1"/>
</dbReference>
<keyword evidence="3" id="KW-0804">Transcription</keyword>
<dbReference type="PANTHER" id="PTHR30154">
    <property type="entry name" value="LEUCINE-RESPONSIVE REGULATORY PROTEIN"/>
    <property type="match status" value="1"/>
</dbReference>
<dbReference type="PROSITE" id="PS50956">
    <property type="entry name" value="HTH_ASNC_2"/>
    <property type="match status" value="1"/>
</dbReference>
<protein>
    <submittedName>
        <fullName evidence="5">Lrp/AsnC family transcriptional regulator, leucine-responsive regulatory protein</fullName>
    </submittedName>
</protein>
<dbReference type="PRINTS" id="PR00033">
    <property type="entry name" value="HTHASNC"/>
</dbReference>
<dbReference type="GO" id="GO:0043565">
    <property type="term" value="F:sequence-specific DNA binding"/>
    <property type="evidence" value="ECO:0007669"/>
    <property type="project" value="InterPro"/>
</dbReference>
<keyword evidence="6" id="KW-1185">Reference proteome</keyword>
<dbReference type="InterPro" id="IPR036388">
    <property type="entry name" value="WH-like_DNA-bd_sf"/>
</dbReference>
<dbReference type="STRING" id="1285928.SAMN04487894_109182"/>
<dbReference type="InterPro" id="IPR011008">
    <property type="entry name" value="Dimeric_a/b-barrel"/>
</dbReference>
<sequence length="156" mass="17482">MQRTEINLDETDLAILRLLQEDARMTNVALAAKLKMAPSAMLERVRKLEEKGVIRGYSAVVNPLAIDKDLLVFIFIKTKDSFADDKSARALAAIPQVMEVHHIAGDDCYLIKARLSGPTELMELKRSRFSKISNIISMRTTIVLETVKESSHISID</sequence>
<dbReference type="InterPro" id="IPR011991">
    <property type="entry name" value="ArsR-like_HTH"/>
</dbReference>
<dbReference type="Proteomes" id="UP000198757">
    <property type="component" value="Unassembled WGS sequence"/>
</dbReference>
<evidence type="ECO:0000259" key="4">
    <source>
        <dbReference type="PROSITE" id="PS50956"/>
    </source>
</evidence>
<dbReference type="InterPro" id="IPR019888">
    <property type="entry name" value="Tscrpt_reg_AsnC-like"/>
</dbReference>
<dbReference type="Pfam" id="PF13412">
    <property type="entry name" value="HTH_24"/>
    <property type="match status" value="1"/>
</dbReference>
<dbReference type="GO" id="GO:0006355">
    <property type="term" value="P:regulation of DNA-templated transcription"/>
    <property type="evidence" value="ECO:0007669"/>
    <property type="project" value="UniProtKB-ARBA"/>
</dbReference>
<dbReference type="CDD" id="cd00090">
    <property type="entry name" value="HTH_ARSR"/>
    <property type="match status" value="1"/>
</dbReference>
<evidence type="ECO:0000256" key="3">
    <source>
        <dbReference type="ARBA" id="ARBA00023163"/>
    </source>
</evidence>